<feature type="domain" description="Myo-inositol-1-phosphate synthase GAPDH-like" evidence="8">
    <location>
        <begin position="82"/>
        <end position="195"/>
    </location>
</feature>
<evidence type="ECO:0000313" key="9">
    <source>
        <dbReference type="EMBL" id="KAG7312428.1"/>
    </source>
</evidence>
<sequence>MCLLPHSYCDVTAGVHDTSENIEKALRNNEPEISPSTIFALAAIDEGCCYINGSPQNTLVPGVVDRAERRGVAVAGDDFKSGQTKIKSVLVDFLVAAGLKPTSIVSYNHLGNNDGKNLSAPQQFRSKEISKSNVVDDMVASNSILYKPGEKPDHVVVIKYVPYVGDSKRAMDEYTSEILLHGTNTIAMHNTCEDSLLATPLILDLVLLAELMQRVSFAPSGSEDYTAMHPVYSILSYLLKAPLVPAGAPVVNALGSQRRAVEGVLRACLSLPPVTCMQLEHKRSMHPVYSILSYLPKAPLVPGGAPVVNALGSQRRAVEGVLRACLSLPPVTCMQLEHKVPFMMKQLRSGALFASCHPSKKQKISHSNGDQ</sequence>
<dbReference type="Gene3D" id="3.30.2360.10">
    <property type="entry name" value="Glyceraldehyde-3-phosphate dehydrogenase-like domain"/>
    <property type="match status" value="1"/>
</dbReference>
<dbReference type="InterPro" id="IPR002587">
    <property type="entry name" value="Myo-inos-1-P_Synthase"/>
</dbReference>
<evidence type="ECO:0000256" key="6">
    <source>
        <dbReference type="ARBA" id="ARBA00022550"/>
    </source>
</evidence>
<evidence type="ECO:0000259" key="8">
    <source>
        <dbReference type="Pfam" id="PF01658"/>
    </source>
</evidence>
<evidence type="ECO:0000256" key="7">
    <source>
        <dbReference type="ARBA" id="ARBA00025559"/>
    </source>
</evidence>
<name>A0ABQ7R545_PLUXY</name>
<dbReference type="Gene3D" id="3.30.360.10">
    <property type="entry name" value="Dihydrodipicolinate Reductase, domain 2"/>
    <property type="match status" value="1"/>
</dbReference>
<dbReference type="Pfam" id="PF07994">
    <property type="entry name" value="NAD_binding_5"/>
    <property type="match status" value="2"/>
</dbReference>
<dbReference type="Proteomes" id="UP000823941">
    <property type="component" value="Chromosome 3"/>
</dbReference>
<dbReference type="PANTHER" id="PTHR11510">
    <property type="entry name" value="MYO-INOSITOL-1 PHOSPHATE SYNTHASE"/>
    <property type="match status" value="1"/>
</dbReference>
<dbReference type="EMBL" id="JAHIBW010000003">
    <property type="protein sequence ID" value="KAG7312428.1"/>
    <property type="molecule type" value="Genomic_DNA"/>
</dbReference>
<evidence type="ECO:0000256" key="3">
    <source>
        <dbReference type="ARBA" id="ARBA00005117"/>
    </source>
</evidence>
<dbReference type="Gene3D" id="3.40.50.720">
    <property type="entry name" value="NAD(P)-binding Rossmann-like Domain"/>
    <property type="match status" value="1"/>
</dbReference>
<dbReference type="EC" id="5.5.1.4" evidence="5"/>
<comment type="similarity">
    <text evidence="4">Belongs to the myo-inositol 1-phosphate synthase family.</text>
</comment>
<evidence type="ECO:0000256" key="1">
    <source>
        <dbReference type="ARBA" id="ARBA00000113"/>
    </source>
</evidence>
<evidence type="ECO:0000256" key="5">
    <source>
        <dbReference type="ARBA" id="ARBA00012125"/>
    </source>
</evidence>
<keyword evidence="10" id="KW-1185">Reference proteome</keyword>
<comment type="pathway">
    <text evidence="3">Polyol metabolism; myo-inositol biosynthesis; myo-inositol from D-glucose 6-phosphate: step 1/2.</text>
</comment>
<dbReference type="SUPFAM" id="SSF55347">
    <property type="entry name" value="Glyceraldehyde-3-phosphate dehydrogenase-like, C-terminal domain"/>
    <property type="match status" value="1"/>
</dbReference>
<proteinExistence type="inferred from homology"/>
<evidence type="ECO:0000256" key="2">
    <source>
        <dbReference type="ARBA" id="ARBA00001911"/>
    </source>
</evidence>
<keyword evidence="6" id="KW-0398">Inositol biosynthesis</keyword>
<reference evidence="9 10" key="1">
    <citation type="submission" date="2021-06" db="EMBL/GenBank/DDBJ databases">
        <title>A haploid diamondback moth (Plutella xylostella L.) genome assembly resolves 31 chromosomes and identifies a diamide resistance mutation.</title>
        <authorList>
            <person name="Ward C.M."/>
            <person name="Perry K.D."/>
            <person name="Baker G."/>
            <person name="Powis K."/>
            <person name="Heckel D.G."/>
            <person name="Baxter S.W."/>
        </authorList>
    </citation>
    <scope>NUCLEOTIDE SEQUENCE [LARGE SCALE GENOMIC DNA]</scope>
    <source>
        <strain evidence="9 10">LV</strain>
        <tissue evidence="9">Single pupa</tissue>
    </source>
</reference>
<dbReference type="SUPFAM" id="SSF51735">
    <property type="entry name" value="NAD(P)-binding Rossmann-fold domains"/>
    <property type="match status" value="2"/>
</dbReference>
<comment type="caution">
    <text evidence="9">The sequence shown here is derived from an EMBL/GenBank/DDBJ whole genome shotgun (WGS) entry which is preliminary data.</text>
</comment>
<comment type="cofactor">
    <cofactor evidence="2">
        <name>NAD(+)</name>
        <dbReference type="ChEBI" id="CHEBI:57540"/>
    </cofactor>
</comment>
<evidence type="ECO:0000313" key="10">
    <source>
        <dbReference type="Proteomes" id="UP000823941"/>
    </source>
</evidence>
<accession>A0ABQ7R545</accession>
<comment type="catalytic activity">
    <reaction evidence="1">
        <text>D-glucose 6-phosphate = 1D-myo-inositol 3-phosphate</text>
        <dbReference type="Rhea" id="RHEA:10716"/>
        <dbReference type="ChEBI" id="CHEBI:58401"/>
        <dbReference type="ChEBI" id="CHEBI:61548"/>
        <dbReference type="EC" id="5.5.1.4"/>
    </reaction>
</comment>
<evidence type="ECO:0000256" key="4">
    <source>
        <dbReference type="ARBA" id="ARBA00010813"/>
    </source>
</evidence>
<protein>
    <recommendedName>
        <fullName evidence="5">inositol-3-phosphate synthase</fullName>
        <ecNumber evidence="5">5.5.1.4</ecNumber>
    </recommendedName>
</protein>
<comment type="function">
    <text evidence="7">Key enzyme in myo-inositol biosynthesis pathway that catalyzes the conversion of glucose 6-phosphate to 1-myo-inositol 1-phosphate in a NAD-dependent manner. Rate-limiting enzyme in the synthesis of all inositol-containing compounds.</text>
</comment>
<dbReference type="InterPro" id="IPR013021">
    <property type="entry name" value="Myo-inos-1-P_Synthase_GAPDH"/>
</dbReference>
<dbReference type="Pfam" id="PF01658">
    <property type="entry name" value="Inos-1-P_synth"/>
    <property type="match status" value="1"/>
</dbReference>
<dbReference type="InterPro" id="IPR036291">
    <property type="entry name" value="NAD(P)-bd_dom_sf"/>
</dbReference>
<gene>
    <name evidence="9" type="ORF">JYU34_001930</name>
</gene>
<organism evidence="9 10">
    <name type="scientific">Plutella xylostella</name>
    <name type="common">Diamondback moth</name>
    <name type="synonym">Plutella maculipennis</name>
    <dbReference type="NCBI Taxonomy" id="51655"/>
    <lineage>
        <taxon>Eukaryota</taxon>
        <taxon>Metazoa</taxon>
        <taxon>Ecdysozoa</taxon>
        <taxon>Arthropoda</taxon>
        <taxon>Hexapoda</taxon>
        <taxon>Insecta</taxon>
        <taxon>Pterygota</taxon>
        <taxon>Neoptera</taxon>
        <taxon>Endopterygota</taxon>
        <taxon>Lepidoptera</taxon>
        <taxon>Glossata</taxon>
        <taxon>Ditrysia</taxon>
        <taxon>Yponomeutoidea</taxon>
        <taxon>Plutellidae</taxon>
        <taxon>Plutella</taxon>
    </lineage>
</organism>